<keyword evidence="1 2" id="KW-0694">RNA-binding</keyword>
<reference evidence="5 6" key="1">
    <citation type="submission" date="2020-08" db="EMBL/GenBank/DDBJ databases">
        <authorList>
            <person name="Newling K."/>
            <person name="Davey J."/>
            <person name="Forrester S."/>
        </authorList>
    </citation>
    <scope>NUCLEOTIDE SEQUENCE [LARGE SCALE GENOMIC DNA]</scope>
    <source>
        <strain evidence="6">Crithidia deanei Carvalho (ATCC PRA-265)</strain>
    </source>
</reference>
<dbReference type="InterPro" id="IPR000504">
    <property type="entry name" value="RRM_dom"/>
</dbReference>
<dbReference type="Proteomes" id="UP000515908">
    <property type="component" value="Chromosome 17"/>
</dbReference>
<sequence length="227" mass="25270">MKHVTADANCNVYAAGLPPNFSDQQLFDLFSIFGRITSARIMRSKGNRESKGYGFVLFKTEEEAQQAVYGLNGHIVQDFCLQVRLADPIASGSLRKISKKQAALTEAMEQRSSTPESSVSEQTNKTFAPEPNTLSLPMPAAQPTMDSTMPFFFPQMTMAPMPMNTMPMQMNTPMMVNPQMMMNPNAMMMNPMTFGMPQVQQMPMMSYAQPSPCLILMPDGNFVPYTC</sequence>
<evidence type="ECO:0000313" key="6">
    <source>
        <dbReference type="Proteomes" id="UP000515908"/>
    </source>
</evidence>
<feature type="domain" description="RRM" evidence="4">
    <location>
        <begin position="10"/>
        <end position="88"/>
    </location>
</feature>
<proteinExistence type="predicted"/>
<evidence type="ECO:0000256" key="1">
    <source>
        <dbReference type="ARBA" id="ARBA00022884"/>
    </source>
</evidence>
<dbReference type="PROSITE" id="PS50102">
    <property type="entry name" value="RRM"/>
    <property type="match status" value="1"/>
</dbReference>
<evidence type="ECO:0000313" key="5">
    <source>
        <dbReference type="EMBL" id="CAD2220540.1"/>
    </source>
</evidence>
<gene>
    <name evidence="5" type="ORF">ADEAN_000806200</name>
</gene>
<accession>A0A7G2CL03</accession>
<dbReference type="PANTHER" id="PTHR48025:SF1">
    <property type="entry name" value="RRM DOMAIN-CONTAINING PROTEIN"/>
    <property type="match status" value="1"/>
</dbReference>
<dbReference type="EMBL" id="LR877161">
    <property type="protein sequence ID" value="CAD2220540.1"/>
    <property type="molecule type" value="Genomic_DNA"/>
</dbReference>
<keyword evidence="6" id="KW-1185">Reference proteome</keyword>
<dbReference type="VEuPathDB" id="TriTrypDB:ADEAN_000806200"/>
<name>A0A7G2CL03_9TRYP</name>
<dbReference type="GO" id="GO:0005634">
    <property type="term" value="C:nucleus"/>
    <property type="evidence" value="ECO:0007669"/>
    <property type="project" value="TreeGrafter"/>
</dbReference>
<feature type="region of interest" description="Disordered" evidence="3">
    <location>
        <begin position="105"/>
        <end position="135"/>
    </location>
</feature>
<dbReference type="InterPro" id="IPR035979">
    <property type="entry name" value="RBD_domain_sf"/>
</dbReference>
<dbReference type="Pfam" id="PF00076">
    <property type="entry name" value="RRM_1"/>
    <property type="match status" value="1"/>
</dbReference>
<dbReference type="PANTHER" id="PTHR48025">
    <property type="entry name" value="OS02G0815200 PROTEIN"/>
    <property type="match status" value="1"/>
</dbReference>
<dbReference type="InterPro" id="IPR050502">
    <property type="entry name" value="Euk_RNA-bind_prot"/>
</dbReference>
<dbReference type="AlphaFoldDB" id="A0A7G2CL03"/>
<evidence type="ECO:0000256" key="2">
    <source>
        <dbReference type="PROSITE-ProRule" id="PRU00176"/>
    </source>
</evidence>
<dbReference type="SMART" id="SM00360">
    <property type="entry name" value="RRM"/>
    <property type="match status" value="1"/>
</dbReference>
<evidence type="ECO:0000256" key="3">
    <source>
        <dbReference type="SAM" id="MobiDB-lite"/>
    </source>
</evidence>
<dbReference type="CDD" id="cd00590">
    <property type="entry name" value="RRM_SF"/>
    <property type="match status" value="1"/>
</dbReference>
<dbReference type="GO" id="GO:0003729">
    <property type="term" value="F:mRNA binding"/>
    <property type="evidence" value="ECO:0007669"/>
    <property type="project" value="TreeGrafter"/>
</dbReference>
<feature type="compositionally biased region" description="Polar residues" evidence="3">
    <location>
        <begin position="110"/>
        <end position="126"/>
    </location>
</feature>
<dbReference type="SUPFAM" id="SSF54928">
    <property type="entry name" value="RNA-binding domain, RBD"/>
    <property type="match status" value="1"/>
</dbReference>
<organism evidence="5 6">
    <name type="scientific">Angomonas deanei</name>
    <dbReference type="NCBI Taxonomy" id="59799"/>
    <lineage>
        <taxon>Eukaryota</taxon>
        <taxon>Discoba</taxon>
        <taxon>Euglenozoa</taxon>
        <taxon>Kinetoplastea</taxon>
        <taxon>Metakinetoplastina</taxon>
        <taxon>Trypanosomatida</taxon>
        <taxon>Trypanosomatidae</taxon>
        <taxon>Strigomonadinae</taxon>
        <taxon>Angomonas</taxon>
    </lineage>
</organism>
<evidence type="ECO:0000259" key="4">
    <source>
        <dbReference type="PROSITE" id="PS50102"/>
    </source>
</evidence>
<dbReference type="OrthoDB" id="410044at2759"/>
<dbReference type="InterPro" id="IPR012677">
    <property type="entry name" value="Nucleotide-bd_a/b_plait_sf"/>
</dbReference>
<dbReference type="Gene3D" id="3.30.70.330">
    <property type="match status" value="1"/>
</dbReference>
<protein>
    <submittedName>
        <fullName evidence="5">RNA recognition motif. (A.k.a. RRM, RBD, or RNP domain), putative</fullName>
    </submittedName>
</protein>